<keyword evidence="7" id="KW-0813">Transport</keyword>
<dbReference type="Pfam" id="PF02472">
    <property type="entry name" value="ExbD"/>
    <property type="match status" value="1"/>
</dbReference>
<gene>
    <name evidence="9" type="ORF">LZC94_40910</name>
</gene>
<feature type="region of interest" description="Disordered" evidence="8">
    <location>
        <begin position="16"/>
        <end position="37"/>
    </location>
</feature>
<dbReference type="EMBL" id="CP089984">
    <property type="protein sequence ID" value="WXB14178.1"/>
    <property type="molecule type" value="Genomic_DNA"/>
</dbReference>
<keyword evidence="3" id="KW-1003">Cell membrane</keyword>
<dbReference type="Proteomes" id="UP001370348">
    <property type="component" value="Chromosome"/>
</dbReference>
<evidence type="ECO:0000256" key="2">
    <source>
        <dbReference type="ARBA" id="ARBA00005811"/>
    </source>
</evidence>
<dbReference type="InterPro" id="IPR003400">
    <property type="entry name" value="ExbD"/>
</dbReference>
<evidence type="ECO:0000256" key="1">
    <source>
        <dbReference type="ARBA" id="ARBA00004162"/>
    </source>
</evidence>
<protein>
    <submittedName>
        <fullName evidence="9">Biopolymer transporter ExbD</fullName>
    </submittedName>
</protein>
<comment type="subcellular location">
    <subcellularLocation>
        <location evidence="1">Cell membrane</location>
        <topology evidence="1">Single-pass membrane protein</topology>
    </subcellularLocation>
    <subcellularLocation>
        <location evidence="7">Cell membrane</location>
        <topology evidence="7">Single-pass type II membrane protein</topology>
    </subcellularLocation>
</comment>
<evidence type="ECO:0000256" key="6">
    <source>
        <dbReference type="ARBA" id="ARBA00023136"/>
    </source>
</evidence>
<keyword evidence="7" id="KW-0653">Protein transport</keyword>
<evidence type="ECO:0000313" key="9">
    <source>
        <dbReference type="EMBL" id="WXB14178.1"/>
    </source>
</evidence>
<comment type="similarity">
    <text evidence="2 7">Belongs to the ExbD/TolR family.</text>
</comment>
<sequence length="122" mass="13055">MALTALALALPLLGCDSEESANPRSSSAELSELRRASAKVSPDALLVYVGDDGVTFMDGEPLLTDGKIAERAQAFHAQNPRGRVIVQSHEAALHGRTVRVLELLEEAKIQHVTASVRRAASR</sequence>
<evidence type="ECO:0000256" key="8">
    <source>
        <dbReference type="SAM" id="MobiDB-lite"/>
    </source>
</evidence>
<dbReference type="RefSeq" id="WP_394823795.1">
    <property type="nucleotide sequence ID" value="NZ_CP089984.1"/>
</dbReference>
<keyword evidence="4 7" id="KW-0812">Transmembrane</keyword>
<evidence type="ECO:0000256" key="4">
    <source>
        <dbReference type="ARBA" id="ARBA00022692"/>
    </source>
</evidence>
<name>A0ABZ2LTG7_9BACT</name>
<keyword evidence="10" id="KW-1185">Reference proteome</keyword>
<proteinExistence type="inferred from homology"/>
<evidence type="ECO:0000256" key="7">
    <source>
        <dbReference type="RuleBase" id="RU003879"/>
    </source>
</evidence>
<evidence type="ECO:0000313" key="10">
    <source>
        <dbReference type="Proteomes" id="UP001370348"/>
    </source>
</evidence>
<keyword evidence="6" id="KW-0472">Membrane</keyword>
<organism evidence="9 10">
    <name type="scientific">Pendulispora albinea</name>
    <dbReference type="NCBI Taxonomy" id="2741071"/>
    <lineage>
        <taxon>Bacteria</taxon>
        <taxon>Pseudomonadati</taxon>
        <taxon>Myxococcota</taxon>
        <taxon>Myxococcia</taxon>
        <taxon>Myxococcales</taxon>
        <taxon>Sorangiineae</taxon>
        <taxon>Pendulisporaceae</taxon>
        <taxon>Pendulispora</taxon>
    </lineage>
</organism>
<keyword evidence="5" id="KW-1133">Transmembrane helix</keyword>
<reference evidence="9 10" key="1">
    <citation type="submission" date="2021-12" db="EMBL/GenBank/DDBJ databases">
        <title>Discovery of the Pendulisporaceae a myxobacterial family with distinct sporulation behavior and unique specialized metabolism.</title>
        <authorList>
            <person name="Garcia R."/>
            <person name="Popoff A."/>
            <person name="Bader C.D."/>
            <person name="Loehr J."/>
            <person name="Walesch S."/>
            <person name="Walt C."/>
            <person name="Boldt J."/>
            <person name="Bunk B."/>
            <person name="Haeckl F.J.F.P.J."/>
            <person name="Gunesch A.P."/>
            <person name="Birkelbach J."/>
            <person name="Nuebel U."/>
            <person name="Pietschmann T."/>
            <person name="Bach T."/>
            <person name="Mueller R."/>
        </authorList>
    </citation>
    <scope>NUCLEOTIDE SEQUENCE [LARGE SCALE GENOMIC DNA]</scope>
    <source>
        <strain evidence="9 10">MSr11954</strain>
    </source>
</reference>
<evidence type="ECO:0000256" key="5">
    <source>
        <dbReference type="ARBA" id="ARBA00022989"/>
    </source>
</evidence>
<dbReference type="Gene3D" id="3.30.420.270">
    <property type="match status" value="1"/>
</dbReference>
<evidence type="ECO:0000256" key="3">
    <source>
        <dbReference type="ARBA" id="ARBA00022475"/>
    </source>
</evidence>
<accession>A0ABZ2LTG7</accession>